<dbReference type="PANTHER" id="PTHR43353">
    <property type="entry name" value="SUCCINATE-SEMIALDEHYDE DEHYDROGENASE, MITOCHONDRIAL"/>
    <property type="match status" value="1"/>
</dbReference>
<dbReference type="InterPro" id="IPR010102">
    <property type="entry name" value="Succ_semiAld_DH"/>
</dbReference>
<dbReference type="Pfam" id="PF00171">
    <property type="entry name" value="Aldedh"/>
    <property type="match status" value="1"/>
</dbReference>
<dbReference type="RefSeq" id="WP_345199274.1">
    <property type="nucleotide sequence ID" value="NZ_BAABFL010000479.1"/>
</dbReference>
<gene>
    <name evidence="6" type="primary">gabD</name>
    <name evidence="6" type="ORF">GCM10023116_49490</name>
</gene>
<dbReference type="PANTHER" id="PTHR43353:SF5">
    <property type="entry name" value="SUCCINATE-SEMIALDEHYDE DEHYDROGENASE, MITOCHONDRIAL"/>
    <property type="match status" value="1"/>
</dbReference>
<accession>A0ABP8V9H2</accession>
<dbReference type="EMBL" id="BAABFL010000479">
    <property type="protein sequence ID" value="GAA4652665.1"/>
    <property type="molecule type" value="Genomic_DNA"/>
</dbReference>
<reference evidence="7" key="1">
    <citation type="journal article" date="2019" name="Int. J. Syst. Evol. Microbiol.">
        <title>The Global Catalogue of Microorganisms (GCM) 10K type strain sequencing project: providing services to taxonomists for standard genome sequencing and annotation.</title>
        <authorList>
            <consortium name="The Broad Institute Genomics Platform"/>
            <consortium name="The Broad Institute Genome Sequencing Center for Infectious Disease"/>
            <person name="Wu L."/>
            <person name="Ma J."/>
        </authorList>
    </citation>
    <scope>NUCLEOTIDE SEQUENCE [LARGE SCALE GENOMIC DNA]</scope>
    <source>
        <strain evidence="7">JCM 17805</strain>
    </source>
</reference>
<feature type="domain" description="Aldehyde dehydrogenase" evidence="5">
    <location>
        <begin position="19"/>
        <end position="476"/>
    </location>
</feature>
<protein>
    <submittedName>
        <fullName evidence="6">NADP-dependent succinate-semialdehyde dehydrogenase</fullName>
    </submittedName>
</protein>
<organism evidence="6 7">
    <name type="scientific">Kistimonas scapharcae</name>
    <dbReference type="NCBI Taxonomy" id="1036133"/>
    <lineage>
        <taxon>Bacteria</taxon>
        <taxon>Pseudomonadati</taxon>
        <taxon>Pseudomonadota</taxon>
        <taxon>Gammaproteobacteria</taxon>
        <taxon>Oceanospirillales</taxon>
        <taxon>Endozoicomonadaceae</taxon>
        <taxon>Kistimonas</taxon>
    </lineage>
</organism>
<dbReference type="Gene3D" id="3.40.309.10">
    <property type="entry name" value="Aldehyde Dehydrogenase, Chain A, domain 2"/>
    <property type="match status" value="1"/>
</dbReference>
<sequence>MQLNDQNLLRSQAYIDGDWVAGQTTLAVTNPADGALLANVPDLGTAETVLAIQAAERAQKLWKQQTAKARSAILRRWYELIIEHQEDLALLMTSEQGKPLAESRGEVLYGASFVEWFAEEGKRAYGDVVPEHLPGRKVLVTREPVGVVAAITPWNFPIAMITRKAAPALAAGCSIVIKPAEATPLCALALAELAERAGVPAGVLNVVTTARPAEVGQALCASPLVRKMSFTGSTGIGKLLMKQCVDTVKKVSMELGGNAPFIVFEDADVDRAVEGLMASKFRNSGQTCVCTNRVFVHDSIYEVFVGKLAGQVEQLKVASGVTDGSQQGPLINDAAVKKVEQHVADAVEKGGRLLVGGQRHSLGGTFYEPTVIAEANTDMMCFREEVFGPVAPVFRFSNEDDVIAMANDTEYGLAAYFYARDLGRVFRVAEALEYGMVAVNEGILSTEVAPFGGYKESGIGREGSKYGLDEYQEIKYTLLGGL</sequence>
<keyword evidence="2 4" id="KW-0560">Oxidoreductase</keyword>
<evidence type="ECO:0000313" key="6">
    <source>
        <dbReference type="EMBL" id="GAA4652665.1"/>
    </source>
</evidence>
<dbReference type="PROSITE" id="PS00070">
    <property type="entry name" value="ALDEHYDE_DEHYDR_CYS"/>
    <property type="match status" value="1"/>
</dbReference>
<comment type="caution">
    <text evidence="6">The sequence shown here is derived from an EMBL/GenBank/DDBJ whole genome shotgun (WGS) entry which is preliminary data.</text>
</comment>
<evidence type="ECO:0000259" key="5">
    <source>
        <dbReference type="Pfam" id="PF00171"/>
    </source>
</evidence>
<dbReference type="InterPro" id="IPR029510">
    <property type="entry name" value="Ald_DH_CS_GLU"/>
</dbReference>
<dbReference type="InterPro" id="IPR016161">
    <property type="entry name" value="Ald_DH/histidinol_DH"/>
</dbReference>
<dbReference type="Proteomes" id="UP001500604">
    <property type="component" value="Unassembled WGS sequence"/>
</dbReference>
<evidence type="ECO:0000256" key="4">
    <source>
        <dbReference type="RuleBase" id="RU003345"/>
    </source>
</evidence>
<evidence type="ECO:0000313" key="7">
    <source>
        <dbReference type="Proteomes" id="UP001500604"/>
    </source>
</evidence>
<dbReference type="Gene3D" id="3.40.605.10">
    <property type="entry name" value="Aldehyde Dehydrogenase, Chain A, domain 1"/>
    <property type="match status" value="1"/>
</dbReference>
<feature type="active site" evidence="3">
    <location>
        <position position="254"/>
    </location>
</feature>
<dbReference type="InterPro" id="IPR050740">
    <property type="entry name" value="Aldehyde_DH_Superfamily"/>
</dbReference>
<dbReference type="InterPro" id="IPR016162">
    <property type="entry name" value="Ald_DH_N"/>
</dbReference>
<keyword evidence="7" id="KW-1185">Reference proteome</keyword>
<name>A0ABP8V9H2_9GAMM</name>
<comment type="similarity">
    <text evidence="1 4">Belongs to the aldehyde dehydrogenase family.</text>
</comment>
<dbReference type="InterPro" id="IPR016163">
    <property type="entry name" value="Ald_DH_C"/>
</dbReference>
<dbReference type="NCBIfam" id="TIGR01780">
    <property type="entry name" value="SSADH"/>
    <property type="match status" value="1"/>
</dbReference>
<evidence type="ECO:0000256" key="3">
    <source>
        <dbReference type="PROSITE-ProRule" id="PRU10007"/>
    </source>
</evidence>
<dbReference type="InterPro" id="IPR016160">
    <property type="entry name" value="Ald_DH_CS_CYS"/>
</dbReference>
<dbReference type="SUPFAM" id="SSF53720">
    <property type="entry name" value="ALDH-like"/>
    <property type="match status" value="1"/>
</dbReference>
<evidence type="ECO:0000256" key="1">
    <source>
        <dbReference type="ARBA" id="ARBA00009986"/>
    </source>
</evidence>
<evidence type="ECO:0000256" key="2">
    <source>
        <dbReference type="ARBA" id="ARBA00023002"/>
    </source>
</evidence>
<proteinExistence type="inferred from homology"/>
<dbReference type="InterPro" id="IPR015590">
    <property type="entry name" value="Aldehyde_DH_dom"/>
</dbReference>
<dbReference type="PROSITE" id="PS00687">
    <property type="entry name" value="ALDEHYDE_DEHYDR_GLU"/>
    <property type="match status" value="1"/>
</dbReference>
<dbReference type="CDD" id="cd07103">
    <property type="entry name" value="ALDH_F5_SSADH_GabD"/>
    <property type="match status" value="1"/>
</dbReference>